<comment type="caution">
    <text evidence="2">The sequence shown here is derived from an EMBL/GenBank/DDBJ whole genome shotgun (WGS) entry which is preliminary data.</text>
</comment>
<evidence type="ECO:0000313" key="2">
    <source>
        <dbReference type="EMBL" id="MCW8084720.1"/>
    </source>
</evidence>
<keyword evidence="3" id="KW-1185">Reference proteome</keyword>
<feature type="domain" description="DUF6894" evidence="1">
    <location>
        <begin position="2"/>
        <end position="58"/>
    </location>
</feature>
<sequence>MQDPEGTDLPDVEVARKAAIPAARGILAEGIRRDGKLGSQEFEITDEAGAVVATVPFRSVIEAL</sequence>
<dbReference type="EMBL" id="JAPFQI010000001">
    <property type="protein sequence ID" value="MCW8084720.1"/>
    <property type="molecule type" value="Genomic_DNA"/>
</dbReference>
<name>A0ABT3NRD0_9PROT</name>
<accession>A0ABT3NRD0</accession>
<dbReference type="Pfam" id="PF21834">
    <property type="entry name" value="DUF6894"/>
    <property type="match status" value="1"/>
</dbReference>
<protein>
    <recommendedName>
        <fullName evidence="1">DUF6894 domain-containing protein</fullName>
    </recommendedName>
</protein>
<gene>
    <name evidence="2" type="ORF">OF850_03700</name>
</gene>
<proteinExistence type="predicted"/>
<dbReference type="Proteomes" id="UP001526430">
    <property type="component" value="Unassembled WGS sequence"/>
</dbReference>
<evidence type="ECO:0000259" key="1">
    <source>
        <dbReference type="Pfam" id="PF21834"/>
    </source>
</evidence>
<dbReference type="InterPro" id="IPR054189">
    <property type="entry name" value="DUF6894"/>
</dbReference>
<reference evidence="2 3" key="1">
    <citation type="submission" date="2022-10" db="EMBL/GenBank/DDBJ databases">
        <title>Roseococcus glaciei nov., sp. nov., isolated from glacier.</title>
        <authorList>
            <person name="Liu Q."/>
            <person name="Xin Y.-H."/>
        </authorList>
    </citation>
    <scope>NUCLEOTIDE SEQUENCE [LARGE SCALE GENOMIC DNA]</scope>
    <source>
        <strain evidence="2 3">MDT2-1-1</strain>
    </source>
</reference>
<evidence type="ECO:0000313" key="3">
    <source>
        <dbReference type="Proteomes" id="UP001526430"/>
    </source>
</evidence>
<organism evidence="2 3">
    <name type="scientific">Sabulicella glaciei</name>
    <dbReference type="NCBI Taxonomy" id="2984948"/>
    <lineage>
        <taxon>Bacteria</taxon>
        <taxon>Pseudomonadati</taxon>
        <taxon>Pseudomonadota</taxon>
        <taxon>Alphaproteobacteria</taxon>
        <taxon>Acetobacterales</taxon>
        <taxon>Acetobacteraceae</taxon>
        <taxon>Sabulicella</taxon>
    </lineage>
</organism>